<keyword evidence="1" id="KW-0472">Membrane</keyword>
<reference evidence="2 3" key="1">
    <citation type="journal article" date="2016" name="Nat. Commun.">
        <title>Thousands of microbial genomes shed light on interconnected biogeochemical processes in an aquifer system.</title>
        <authorList>
            <person name="Anantharaman K."/>
            <person name="Brown C.T."/>
            <person name="Hug L.A."/>
            <person name="Sharon I."/>
            <person name="Castelle C.J."/>
            <person name="Probst A.J."/>
            <person name="Thomas B.C."/>
            <person name="Singh A."/>
            <person name="Wilkins M.J."/>
            <person name="Karaoz U."/>
            <person name="Brodie E.L."/>
            <person name="Williams K.H."/>
            <person name="Hubbard S.S."/>
            <person name="Banfield J.F."/>
        </authorList>
    </citation>
    <scope>NUCLEOTIDE SEQUENCE [LARGE SCALE GENOMIC DNA]</scope>
</reference>
<comment type="caution">
    <text evidence="2">The sequence shown here is derived from an EMBL/GenBank/DDBJ whole genome shotgun (WGS) entry which is preliminary data.</text>
</comment>
<organism evidence="2 3">
    <name type="scientific">Candidatus Lloydbacteria bacterium RIFCSPHIGHO2_01_FULL_41_20</name>
    <dbReference type="NCBI Taxonomy" id="1798657"/>
    <lineage>
        <taxon>Bacteria</taxon>
        <taxon>Candidatus Lloydiibacteriota</taxon>
    </lineage>
</organism>
<evidence type="ECO:0000313" key="2">
    <source>
        <dbReference type="EMBL" id="OGZ03783.1"/>
    </source>
</evidence>
<dbReference type="Proteomes" id="UP000178841">
    <property type="component" value="Unassembled WGS sequence"/>
</dbReference>
<protein>
    <submittedName>
        <fullName evidence="2">Uncharacterized protein</fullName>
    </submittedName>
</protein>
<feature type="transmembrane region" description="Helical" evidence="1">
    <location>
        <begin position="56"/>
        <end position="76"/>
    </location>
</feature>
<gene>
    <name evidence="2" type="ORF">A2648_02405</name>
</gene>
<dbReference type="STRING" id="1798657.A2648_02405"/>
<accession>A0A1G2CQX7</accession>
<sequence>MEEINYITKYNVSSSHHKGTSFFLSRFALKKTMSLEQYVNGGHFHAPLVSRNKKGFIGRVFLILVATFLILSYFNVDIKSIIESPSTQKNWSYVSAIGKTIWTGYLEKPTQYLWNNIFASFFKESFLQSLTNLKAIKDGKATDIKIFPIIPQGLVPILPTAQTQPQLRIFSSIPSSS</sequence>
<dbReference type="AlphaFoldDB" id="A0A1G2CQX7"/>
<proteinExistence type="predicted"/>
<name>A0A1G2CQX7_9BACT</name>
<keyword evidence="1" id="KW-0812">Transmembrane</keyword>
<evidence type="ECO:0000313" key="3">
    <source>
        <dbReference type="Proteomes" id="UP000178841"/>
    </source>
</evidence>
<dbReference type="EMBL" id="MHLH01000015">
    <property type="protein sequence ID" value="OGZ03783.1"/>
    <property type="molecule type" value="Genomic_DNA"/>
</dbReference>
<keyword evidence="1" id="KW-1133">Transmembrane helix</keyword>
<evidence type="ECO:0000256" key="1">
    <source>
        <dbReference type="SAM" id="Phobius"/>
    </source>
</evidence>